<keyword evidence="8" id="KW-1185">Reference proteome</keyword>
<comment type="similarity">
    <text evidence="1">Belongs to the plant LTP family.</text>
</comment>
<evidence type="ECO:0000256" key="4">
    <source>
        <dbReference type="ARBA" id="ARBA00023180"/>
    </source>
</evidence>
<protein>
    <recommendedName>
        <fullName evidence="6">Bifunctional inhibitor/plant lipid transfer protein/seed storage helical domain-containing protein</fullName>
    </recommendedName>
</protein>
<dbReference type="Pfam" id="PF14368">
    <property type="entry name" value="LTP_2"/>
    <property type="match status" value="1"/>
</dbReference>
<evidence type="ECO:0000256" key="1">
    <source>
        <dbReference type="ARBA" id="ARBA00009748"/>
    </source>
</evidence>
<dbReference type="Gene3D" id="1.10.110.10">
    <property type="entry name" value="Plant lipid-transfer and hydrophobic proteins"/>
    <property type="match status" value="1"/>
</dbReference>
<evidence type="ECO:0000256" key="3">
    <source>
        <dbReference type="ARBA" id="ARBA00023157"/>
    </source>
</evidence>
<dbReference type="OMA" id="VANSKPM"/>
<dbReference type="InterPro" id="IPR043325">
    <property type="entry name" value="LTSS"/>
</dbReference>
<keyword evidence="4" id="KW-0325">Glycoprotein</keyword>
<feature type="domain" description="Bifunctional inhibitor/plant lipid transfer protein/seed storage helical" evidence="6">
    <location>
        <begin position="22"/>
        <end position="104"/>
    </location>
</feature>
<dbReference type="STRING" id="29655.A0A0K9NIZ8"/>
<dbReference type="EMBL" id="LFYR01002228">
    <property type="protein sequence ID" value="KMZ55955.1"/>
    <property type="molecule type" value="Genomic_DNA"/>
</dbReference>
<dbReference type="InterPro" id="IPR036312">
    <property type="entry name" value="Bifun_inhib/LTP/seed_sf"/>
</dbReference>
<keyword evidence="2 5" id="KW-0732">Signal</keyword>
<evidence type="ECO:0000313" key="7">
    <source>
        <dbReference type="EMBL" id="KMZ55955.1"/>
    </source>
</evidence>
<accession>A0A0K9NIZ8</accession>
<dbReference type="CDD" id="cd00010">
    <property type="entry name" value="AAI_LTSS"/>
    <property type="match status" value="1"/>
</dbReference>
<dbReference type="OrthoDB" id="911994at2759"/>
<dbReference type="PANTHER" id="PTHR33044">
    <property type="entry name" value="BIFUNCTIONAL INHIBITOR/LIPID-TRANSFER PROTEIN/SEED STORAGE 2S ALBUMIN SUPERFAMILY PROTEIN-RELATED"/>
    <property type="match status" value="1"/>
</dbReference>
<sequence>MGYSKSLCFPMLGLALLMVYASADSDCMSVIMPLAPCLPFVTGATPSPPITCCSAFGIVANSKPMCLCTVLAGDGSQYGVRIDKALSLSLPATCNVDTPPPDHCFS</sequence>
<keyword evidence="3" id="KW-1015">Disulfide bond</keyword>
<dbReference type="InterPro" id="IPR016140">
    <property type="entry name" value="Bifunc_inhib/LTP/seed_store"/>
</dbReference>
<comment type="caution">
    <text evidence="7">The sequence shown here is derived from an EMBL/GenBank/DDBJ whole genome shotgun (WGS) entry which is preliminary data.</text>
</comment>
<proteinExistence type="inferred from homology"/>
<reference evidence="8" key="1">
    <citation type="journal article" date="2016" name="Nature">
        <title>The genome of the seagrass Zostera marina reveals angiosperm adaptation to the sea.</title>
        <authorList>
            <person name="Olsen J.L."/>
            <person name="Rouze P."/>
            <person name="Verhelst B."/>
            <person name="Lin Y.-C."/>
            <person name="Bayer T."/>
            <person name="Collen J."/>
            <person name="Dattolo E."/>
            <person name="De Paoli E."/>
            <person name="Dittami S."/>
            <person name="Maumus F."/>
            <person name="Michel G."/>
            <person name="Kersting A."/>
            <person name="Lauritano C."/>
            <person name="Lohaus R."/>
            <person name="Toepel M."/>
            <person name="Tonon T."/>
            <person name="Vanneste K."/>
            <person name="Amirebrahimi M."/>
            <person name="Brakel J."/>
            <person name="Bostroem C."/>
            <person name="Chovatia M."/>
            <person name="Grimwood J."/>
            <person name="Jenkins J.W."/>
            <person name="Jueterbock A."/>
            <person name="Mraz A."/>
            <person name="Stam W.T."/>
            <person name="Tice H."/>
            <person name="Bornberg-Bauer E."/>
            <person name="Green P.J."/>
            <person name="Pearson G.A."/>
            <person name="Procaccini G."/>
            <person name="Duarte C.M."/>
            <person name="Schmutz J."/>
            <person name="Reusch T.B.H."/>
            <person name="Van de Peer Y."/>
        </authorList>
    </citation>
    <scope>NUCLEOTIDE SEQUENCE [LARGE SCALE GENOMIC DNA]</scope>
    <source>
        <strain evidence="8">cv. Finnish</strain>
    </source>
</reference>
<dbReference type="Proteomes" id="UP000036987">
    <property type="component" value="Unassembled WGS sequence"/>
</dbReference>
<evidence type="ECO:0000313" key="8">
    <source>
        <dbReference type="Proteomes" id="UP000036987"/>
    </source>
</evidence>
<name>A0A0K9NIZ8_ZOSMR</name>
<gene>
    <name evidence="7" type="ORF">ZOSMA_9G00580</name>
</gene>
<feature type="chain" id="PRO_5005526866" description="Bifunctional inhibitor/plant lipid transfer protein/seed storage helical domain-containing protein" evidence="5">
    <location>
        <begin position="24"/>
        <end position="106"/>
    </location>
</feature>
<dbReference type="AlphaFoldDB" id="A0A0K9NIZ8"/>
<dbReference type="SUPFAM" id="SSF47699">
    <property type="entry name" value="Bifunctional inhibitor/lipid-transfer protein/seed storage 2S albumin"/>
    <property type="match status" value="1"/>
</dbReference>
<feature type="signal peptide" evidence="5">
    <location>
        <begin position="1"/>
        <end position="23"/>
    </location>
</feature>
<evidence type="ECO:0000256" key="5">
    <source>
        <dbReference type="SAM" id="SignalP"/>
    </source>
</evidence>
<organism evidence="7 8">
    <name type="scientific">Zostera marina</name>
    <name type="common">Eelgrass</name>
    <dbReference type="NCBI Taxonomy" id="29655"/>
    <lineage>
        <taxon>Eukaryota</taxon>
        <taxon>Viridiplantae</taxon>
        <taxon>Streptophyta</taxon>
        <taxon>Embryophyta</taxon>
        <taxon>Tracheophyta</taxon>
        <taxon>Spermatophyta</taxon>
        <taxon>Magnoliopsida</taxon>
        <taxon>Liliopsida</taxon>
        <taxon>Zosteraceae</taxon>
        <taxon>Zostera</taxon>
    </lineage>
</organism>
<evidence type="ECO:0000259" key="6">
    <source>
        <dbReference type="Pfam" id="PF14368"/>
    </source>
</evidence>
<evidence type="ECO:0000256" key="2">
    <source>
        <dbReference type="ARBA" id="ARBA00022729"/>
    </source>
</evidence>